<evidence type="ECO:0000313" key="2">
    <source>
        <dbReference type="Proteomes" id="UP000250134"/>
    </source>
</evidence>
<protein>
    <submittedName>
        <fullName evidence="1">DNA methylase</fullName>
    </submittedName>
</protein>
<dbReference type="EMBL" id="CP014855">
    <property type="protein sequence ID" value="ASJ01081.1"/>
    <property type="molecule type" value="Genomic_DNA"/>
</dbReference>
<dbReference type="GeneID" id="33332102"/>
<dbReference type="Gene3D" id="3.40.50.150">
    <property type="entry name" value="Vaccinia Virus protein VP39"/>
    <property type="match status" value="1"/>
</dbReference>
<name>A0A2Z2MF50_THEGO</name>
<dbReference type="GO" id="GO:0032259">
    <property type="term" value="P:methylation"/>
    <property type="evidence" value="ECO:0007669"/>
    <property type="project" value="UniProtKB-KW"/>
</dbReference>
<dbReference type="PANTHER" id="PTHR23290">
    <property type="entry name" value="RRNA N6-ADENOSINE-METHYLTRANSFERASE METTL5"/>
    <property type="match status" value="1"/>
</dbReference>
<sequence>MKRKHLAILLSKLEGFRNPKPWLEQYRTPGNVAAELLWLAYSLGDLRGKIVADLGAGTGVLSIGAALLGAEKVYAVEIDPEALALARKNAESLGLDNIEFLLEDVSEFSRRVDVVVMNPPFGSQKPHADRPFLIKAFEVSDVVYSIHLAKPEVRGFIEAFTRDNGFEITHHLTLPFEIPAQFFFHRKRLERIMVDIYRFKRVGNGKAETE</sequence>
<dbReference type="RefSeq" id="WP_088885419.1">
    <property type="nucleotide sequence ID" value="NZ_CP014855.1"/>
</dbReference>
<proteinExistence type="predicted"/>
<dbReference type="CDD" id="cd02440">
    <property type="entry name" value="AdoMet_MTases"/>
    <property type="match status" value="1"/>
</dbReference>
<keyword evidence="1" id="KW-0489">Methyltransferase</keyword>
<dbReference type="InterPro" id="IPR051720">
    <property type="entry name" value="rRNA_MeTrfase/Polyamine_Synth"/>
</dbReference>
<keyword evidence="2" id="KW-1185">Reference proteome</keyword>
<dbReference type="InterPro" id="IPR002052">
    <property type="entry name" value="DNA_methylase_N6_adenine_CS"/>
</dbReference>
<accession>A0A2Z2MF50</accession>
<evidence type="ECO:0000313" key="1">
    <source>
        <dbReference type="EMBL" id="ASJ01081.1"/>
    </source>
</evidence>
<dbReference type="GO" id="GO:0003676">
    <property type="term" value="F:nucleic acid binding"/>
    <property type="evidence" value="ECO:0007669"/>
    <property type="project" value="InterPro"/>
</dbReference>
<dbReference type="Pfam" id="PF06325">
    <property type="entry name" value="PrmA"/>
    <property type="match status" value="1"/>
</dbReference>
<reference evidence="1 2" key="1">
    <citation type="submission" date="2016-03" db="EMBL/GenBank/DDBJ databases">
        <title>Complete genome sequence of Thermococcus gorgonarius.</title>
        <authorList>
            <person name="Oger P.M."/>
        </authorList>
    </citation>
    <scope>NUCLEOTIDE SEQUENCE [LARGE SCALE GENOMIC DNA]</scope>
    <source>
        <strain evidence="1 2">W-12</strain>
    </source>
</reference>
<dbReference type="SUPFAM" id="SSF53335">
    <property type="entry name" value="S-adenosyl-L-methionine-dependent methyltransferases"/>
    <property type="match status" value="1"/>
</dbReference>
<dbReference type="Proteomes" id="UP000250134">
    <property type="component" value="Chromosome"/>
</dbReference>
<dbReference type="PROSITE" id="PS00092">
    <property type="entry name" value="N6_MTASE"/>
    <property type="match status" value="1"/>
</dbReference>
<dbReference type="GO" id="GO:0008757">
    <property type="term" value="F:S-adenosylmethionine-dependent methyltransferase activity"/>
    <property type="evidence" value="ECO:0007669"/>
    <property type="project" value="UniProtKB-ARBA"/>
</dbReference>
<dbReference type="PANTHER" id="PTHR23290:SF0">
    <property type="entry name" value="RRNA N6-ADENOSINE-METHYLTRANSFERASE METTL5"/>
    <property type="match status" value="1"/>
</dbReference>
<keyword evidence="1" id="KW-0808">Transferase</keyword>
<dbReference type="KEGG" id="tgg:A3K92_06085"/>
<dbReference type="AlphaFoldDB" id="A0A2Z2MF50"/>
<organism evidence="1 2">
    <name type="scientific">Thermococcus gorgonarius</name>
    <dbReference type="NCBI Taxonomy" id="71997"/>
    <lineage>
        <taxon>Archaea</taxon>
        <taxon>Methanobacteriati</taxon>
        <taxon>Methanobacteriota</taxon>
        <taxon>Thermococci</taxon>
        <taxon>Thermococcales</taxon>
        <taxon>Thermococcaceae</taxon>
        <taxon>Thermococcus</taxon>
    </lineage>
</organism>
<dbReference type="OrthoDB" id="31271at2157"/>
<gene>
    <name evidence="1" type="ORF">A3K92_06085</name>
</gene>
<dbReference type="InterPro" id="IPR029063">
    <property type="entry name" value="SAM-dependent_MTases_sf"/>
</dbReference>